<dbReference type="CDD" id="cd01647">
    <property type="entry name" value="RT_LTR"/>
    <property type="match status" value="1"/>
</dbReference>
<dbReference type="EMBL" id="LXQA010021476">
    <property type="protein sequence ID" value="MCH91931.1"/>
    <property type="molecule type" value="Genomic_DNA"/>
</dbReference>
<dbReference type="InterPro" id="IPR000477">
    <property type="entry name" value="RT_dom"/>
</dbReference>
<dbReference type="InterPro" id="IPR041577">
    <property type="entry name" value="RT_RNaseH_2"/>
</dbReference>
<dbReference type="Gene3D" id="1.10.340.70">
    <property type="match status" value="1"/>
</dbReference>
<dbReference type="InterPro" id="IPR050951">
    <property type="entry name" value="Retrovirus_Pol_polyprotein"/>
</dbReference>
<feature type="domain" description="Reverse transcriptase" evidence="2">
    <location>
        <begin position="1"/>
        <end position="96"/>
    </location>
</feature>
<dbReference type="InterPro" id="IPR043128">
    <property type="entry name" value="Rev_trsase/Diguanyl_cyclase"/>
</dbReference>
<dbReference type="FunFam" id="3.30.70.270:FF:000003">
    <property type="entry name" value="Transposon Ty3-G Gag-Pol polyprotein"/>
    <property type="match status" value="1"/>
</dbReference>
<dbReference type="InterPro" id="IPR043502">
    <property type="entry name" value="DNA/RNA_pol_sf"/>
</dbReference>
<sequence length="443" mass="50605">TAFRTHHGHYEFRVMPFGLCNAPSTFQSAMNELFQPYLRKFVIVFFDDILVYSPTLTDHLNHLQQVFQKLVTAEFFLKFSKCLFAQQTLEYLGHMVSPKGVYPEPSKIQAVLDWPQPKNITELCGFLGLTGFYRKFIKGYATIALPLTSLLRKDAFHWNESATSAFLTLKKAMTQAPTLSLPDFSKPFILETDASGLAMGAVLMQTSHPIAFFSKPFCPRLRRSSTYIRELHAITTAVKKWRQYLLGHPFIIYTDHQSLKELLTQAVQTPEQQVYLAKLMGYDYSIHYKTGKTNIVADALSRLPETPSGMILSLSMPNFIFLEHLKLALAACETFNTLYNQIQTEPSSHPNYKTQNGLILYMNRIWLDPTMPFRNTVLEEFHASPIAGHMGVTKTLARLQANFYWEGMHKDVQNFIAQCSICQQMKYETKKTAGLLQPLPIPT</sequence>
<dbReference type="FunFam" id="3.30.70.270:FF:000020">
    <property type="entry name" value="Transposon Tf2-6 polyprotein-like Protein"/>
    <property type="match status" value="1"/>
</dbReference>
<dbReference type="Gene3D" id="3.10.20.370">
    <property type="match status" value="1"/>
</dbReference>
<dbReference type="AlphaFoldDB" id="A0A392MWQ1"/>
<keyword evidence="4" id="KW-1185">Reference proteome</keyword>
<protein>
    <recommendedName>
        <fullName evidence="2">Reverse transcriptase domain-containing protein</fullName>
    </recommendedName>
</protein>
<dbReference type="InterPro" id="IPR041588">
    <property type="entry name" value="Integrase_H2C2"/>
</dbReference>
<dbReference type="PANTHER" id="PTHR37984:SF5">
    <property type="entry name" value="PROTEIN NYNRIN-LIKE"/>
    <property type="match status" value="1"/>
</dbReference>
<dbReference type="SUPFAM" id="SSF56672">
    <property type="entry name" value="DNA/RNA polymerases"/>
    <property type="match status" value="1"/>
</dbReference>
<reference evidence="3 4" key="1">
    <citation type="journal article" date="2018" name="Front. Plant Sci.">
        <title>Red Clover (Trifolium pratense) and Zigzag Clover (T. medium) - A Picture of Genomic Similarities and Differences.</title>
        <authorList>
            <person name="Dluhosova J."/>
            <person name="Istvanek J."/>
            <person name="Nedelnik J."/>
            <person name="Repkova J."/>
        </authorList>
    </citation>
    <scope>NUCLEOTIDE SEQUENCE [LARGE SCALE GENOMIC DNA]</scope>
    <source>
        <strain evidence="4">cv. 10/8</strain>
        <tissue evidence="3">Leaf</tissue>
    </source>
</reference>
<organism evidence="3 4">
    <name type="scientific">Trifolium medium</name>
    <dbReference type="NCBI Taxonomy" id="97028"/>
    <lineage>
        <taxon>Eukaryota</taxon>
        <taxon>Viridiplantae</taxon>
        <taxon>Streptophyta</taxon>
        <taxon>Embryophyta</taxon>
        <taxon>Tracheophyta</taxon>
        <taxon>Spermatophyta</taxon>
        <taxon>Magnoliopsida</taxon>
        <taxon>eudicotyledons</taxon>
        <taxon>Gunneridae</taxon>
        <taxon>Pentapetalae</taxon>
        <taxon>rosids</taxon>
        <taxon>fabids</taxon>
        <taxon>Fabales</taxon>
        <taxon>Fabaceae</taxon>
        <taxon>Papilionoideae</taxon>
        <taxon>50 kb inversion clade</taxon>
        <taxon>NPAAA clade</taxon>
        <taxon>Hologalegina</taxon>
        <taxon>IRL clade</taxon>
        <taxon>Trifolieae</taxon>
        <taxon>Trifolium</taxon>
    </lineage>
</organism>
<dbReference type="CDD" id="cd09274">
    <property type="entry name" value="RNase_HI_RT_Ty3"/>
    <property type="match status" value="1"/>
</dbReference>
<evidence type="ECO:0000313" key="4">
    <source>
        <dbReference type="Proteomes" id="UP000265520"/>
    </source>
</evidence>
<comment type="caution">
    <text evidence="3">The sequence shown here is derived from an EMBL/GenBank/DDBJ whole genome shotgun (WGS) entry which is preliminary data.</text>
</comment>
<accession>A0A392MWQ1</accession>
<dbReference type="Pfam" id="PF00078">
    <property type="entry name" value="RVT_1"/>
    <property type="match status" value="1"/>
</dbReference>
<evidence type="ECO:0000313" key="3">
    <source>
        <dbReference type="EMBL" id="MCH91931.1"/>
    </source>
</evidence>
<dbReference type="Gene3D" id="3.10.10.10">
    <property type="entry name" value="HIV Type 1 Reverse Transcriptase, subunit A, domain 1"/>
    <property type="match status" value="1"/>
</dbReference>
<dbReference type="Gene3D" id="3.30.70.270">
    <property type="match status" value="2"/>
</dbReference>
<feature type="non-terminal residue" evidence="3">
    <location>
        <position position="1"/>
    </location>
</feature>
<dbReference type="PROSITE" id="PS50878">
    <property type="entry name" value="RT_POL"/>
    <property type="match status" value="1"/>
</dbReference>
<dbReference type="FunFam" id="1.10.340.70:FF:000001">
    <property type="entry name" value="Retrovirus-related Pol polyprotein from transposon gypsy-like Protein"/>
    <property type="match status" value="1"/>
</dbReference>
<proteinExistence type="predicted"/>
<dbReference type="GO" id="GO:0003824">
    <property type="term" value="F:catalytic activity"/>
    <property type="evidence" value="ECO:0007669"/>
    <property type="project" value="UniProtKB-KW"/>
</dbReference>
<evidence type="ECO:0000259" key="2">
    <source>
        <dbReference type="PROSITE" id="PS50878"/>
    </source>
</evidence>
<evidence type="ECO:0000256" key="1">
    <source>
        <dbReference type="ARBA" id="ARBA00023268"/>
    </source>
</evidence>
<dbReference type="Proteomes" id="UP000265520">
    <property type="component" value="Unassembled WGS sequence"/>
</dbReference>
<feature type="non-terminal residue" evidence="3">
    <location>
        <position position="443"/>
    </location>
</feature>
<keyword evidence="1" id="KW-0511">Multifunctional enzyme</keyword>
<name>A0A392MWQ1_9FABA</name>
<dbReference type="Pfam" id="PF17921">
    <property type="entry name" value="Integrase_H2C2"/>
    <property type="match status" value="1"/>
</dbReference>
<dbReference type="PANTHER" id="PTHR37984">
    <property type="entry name" value="PROTEIN CBG26694"/>
    <property type="match status" value="1"/>
</dbReference>
<dbReference type="Pfam" id="PF17919">
    <property type="entry name" value="RT_RNaseH_2"/>
    <property type="match status" value="1"/>
</dbReference>